<evidence type="ECO:0000313" key="4">
    <source>
        <dbReference type="Proteomes" id="UP000031246"/>
    </source>
</evidence>
<comment type="caution">
    <text evidence="3">The sequence shown here is derived from an EMBL/GenBank/DDBJ whole genome shotgun (WGS) entry which is preliminary data.</text>
</comment>
<keyword evidence="2" id="KW-0812">Transmembrane</keyword>
<evidence type="ECO:0000313" key="3">
    <source>
        <dbReference type="EMBL" id="KIA91736.1"/>
    </source>
</evidence>
<sequence length="85" mass="9981">MKLYIEILFSILLLASGISFIVLKHRKKAEKLKRLYTRLSNNRKEMLLAMQRAKLYKLVMILSGVFLFTLCVCVLVNEHIIAIQW</sequence>
<dbReference type="OrthoDB" id="9950074at2"/>
<feature type="transmembrane region" description="Helical" evidence="2">
    <location>
        <begin position="6"/>
        <end position="23"/>
    </location>
</feature>
<dbReference type="EMBL" id="JSYN01000027">
    <property type="protein sequence ID" value="KIA91736.1"/>
    <property type="molecule type" value="Genomic_DNA"/>
</dbReference>
<feature type="coiled-coil region" evidence="1">
    <location>
        <begin position="22"/>
        <end position="49"/>
    </location>
</feature>
<feature type="transmembrane region" description="Helical" evidence="2">
    <location>
        <begin position="55"/>
        <end position="77"/>
    </location>
</feature>
<name>A0A0C1D481_9SPHI</name>
<protein>
    <submittedName>
        <fullName evidence="3">Uncharacterized protein</fullName>
    </submittedName>
</protein>
<gene>
    <name evidence="3" type="ORF">OC25_20510</name>
</gene>
<dbReference type="Proteomes" id="UP000031246">
    <property type="component" value="Unassembled WGS sequence"/>
</dbReference>
<dbReference type="AlphaFoldDB" id="A0A0C1D481"/>
<proteinExistence type="predicted"/>
<reference evidence="3 4" key="1">
    <citation type="submission" date="2014-10" db="EMBL/GenBank/DDBJ databases">
        <title>Pedobacter Kyungheensis.</title>
        <authorList>
            <person name="Anderson B.M."/>
            <person name="Newman J.D."/>
        </authorList>
    </citation>
    <scope>NUCLEOTIDE SEQUENCE [LARGE SCALE GENOMIC DNA]</scope>
    <source>
        <strain evidence="3 4">KACC 16221</strain>
    </source>
</reference>
<evidence type="ECO:0000256" key="2">
    <source>
        <dbReference type="SAM" id="Phobius"/>
    </source>
</evidence>
<keyword evidence="2" id="KW-1133">Transmembrane helix</keyword>
<keyword evidence="2" id="KW-0472">Membrane</keyword>
<keyword evidence="4" id="KW-1185">Reference proteome</keyword>
<dbReference type="RefSeq" id="WP_039479929.1">
    <property type="nucleotide sequence ID" value="NZ_JSYN01000027.1"/>
</dbReference>
<organism evidence="3 4">
    <name type="scientific">Pedobacter kyungheensis</name>
    <dbReference type="NCBI Taxonomy" id="1069985"/>
    <lineage>
        <taxon>Bacteria</taxon>
        <taxon>Pseudomonadati</taxon>
        <taxon>Bacteroidota</taxon>
        <taxon>Sphingobacteriia</taxon>
        <taxon>Sphingobacteriales</taxon>
        <taxon>Sphingobacteriaceae</taxon>
        <taxon>Pedobacter</taxon>
    </lineage>
</organism>
<evidence type="ECO:0000256" key="1">
    <source>
        <dbReference type="SAM" id="Coils"/>
    </source>
</evidence>
<accession>A0A0C1D481</accession>
<keyword evidence="1" id="KW-0175">Coiled coil</keyword>